<dbReference type="GO" id="GO:0006308">
    <property type="term" value="P:DNA catabolic process"/>
    <property type="evidence" value="ECO:0007669"/>
    <property type="project" value="UniProtKB-UniRule"/>
</dbReference>
<dbReference type="GO" id="GO:0009318">
    <property type="term" value="C:exodeoxyribonuclease VII complex"/>
    <property type="evidence" value="ECO:0007669"/>
    <property type="project" value="UniProtKB-UniRule"/>
</dbReference>
<dbReference type="OrthoDB" id="9813898at2"/>
<evidence type="ECO:0000256" key="4">
    <source>
        <dbReference type="ARBA" id="ARBA00022801"/>
    </source>
</evidence>
<dbReference type="Pfam" id="PF02609">
    <property type="entry name" value="Exonuc_VII_S"/>
    <property type="match status" value="1"/>
</dbReference>
<keyword evidence="8" id="KW-1185">Reference proteome</keyword>
<dbReference type="EC" id="3.1.11.6" evidence="6"/>
<dbReference type="Proteomes" id="UP000236736">
    <property type="component" value="Unassembled WGS sequence"/>
</dbReference>
<protein>
    <recommendedName>
        <fullName evidence="6">Exodeoxyribonuclease VII small subunit</fullName>
        <ecNumber evidence="6">3.1.11.6</ecNumber>
    </recommendedName>
</protein>
<evidence type="ECO:0000256" key="5">
    <source>
        <dbReference type="ARBA" id="ARBA00022839"/>
    </source>
</evidence>
<dbReference type="GO" id="GO:0008855">
    <property type="term" value="F:exodeoxyribonuclease VII activity"/>
    <property type="evidence" value="ECO:0007669"/>
    <property type="project" value="UniProtKB-UniRule"/>
</dbReference>
<evidence type="ECO:0000313" key="8">
    <source>
        <dbReference type="Proteomes" id="UP000236736"/>
    </source>
</evidence>
<dbReference type="Gene3D" id="1.10.287.1040">
    <property type="entry name" value="Exonuclease VII, small subunit"/>
    <property type="match status" value="1"/>
</dbReference>
<reference evidence="8" key="1">
    <citation type="submission" date="2016-10" db="EMBL/GenBank/DDBJ databases">
        <authorList>
            <person name="Varghese N."/>
            <person name="Submissions S."/>
        </authorList>
    </citation>
    <scope>NUCLEOTIDE SEQUENCE [LARGE SCALE GENOMIC DNA]</scope>
    <source>
        <strain evidence="8">DSM 17298</strain>
    </source>
</reference>
<evidence type="ECO:0000256" key="2">
    <source>
        <dbReference type="ARBA" id="ARBA00022490"/>
    </source>
</evidence>
<name>A0A1H5WAH9_9BACT</name>
<keyword evidence="5" id="KW-0269">Exonuclease</keyword>
<dbReference type="AlphaFoldDB" id="A0A1H5WAH9"/>
<sequence>MKDQTYSDAMARLESILLQLEEGSKSVDELSDLVKEAAELVKFCKTKLKTTEADIQAAFDGA</sequence>
<gene>
    <name evidence="7" type="ORF">SAMN03080598_02000</name>
</gene>
<dbReference type="SUPFAM" id="SSF116842">
    <property type="entry name" value="XseB-like"/>
    <property type="match status" value="1"/>
</dbReference>
<dbReference type="RefSeq" id="WP_103924675.1">
    <property type="nucleotide sequence ID" value="NZ_BBFN01000011.1"/>
</dbReference>
<dbReference type="STRING" id="1120964.GCA_001313265_02715"/>
<evidence type="ECO:0000256" key="3">
    <source>
        <dbReference type="ARBA" id="ARBA00022722"/>
    </source>
</evidence>
<keyword evidence="3" id="KW-0540">Nuclease</keyword>
<dbReference type="InterPro" id="IPR037004">
    <property type="entry name" value="Exonuc_VII_ssu_sf"/>
</dbReference>
<accession>A0A1H5WAH9</accession>
<organism evidence="7 8">
    <name type="scientific">Algoriphagus boritolerans DSM 17298 = JCM 18970</name>
    <dbReference type="NCBI Taxonomy" id="1120964"/>
    <lineage>
        <taxon>Bacteria</taxon>
        <taxon>Pseudomonadati</taxon>
        <taxon>Bacteroidota</taxon>
        <taxon>Cytophagia</taxon>
        <taxon>Cytophagales</taxon>
        <taxon>Cyclobacteriaceae</taxon>
        <taxon>Algoriphagus</taxon>
    </lineage>
</organism>
<dbReference type="NCBIfam" id="TIGR01280">
    <property type="entry name" value="xseB"/>
    <property type="match status" value="1"/>
</dbReference>
<dbReference type="EMBL" id="FNVR01000009">
    <property type="protein sequence ID" value="SEF96474.1"/>
    <property type="molecule type" value="Genomic_DNA"/>
</dbReference>
<keyword evidence="2" id="KW-0963">Cytoplasm</keyword>
<evidence type="ECO:0000313" key="7">
    <source>
        <dbReference type="EMBL" id="SEF96474.1"/>
    </source>
</evidence>
<evidence type="ECO:0000256" key="6">
    <source>
        <dbReference type="NCBIfam" id="TIGR01280"/>
    </source>
</evidence>
<comment type="similarity">
    <text evidence="1">Belongs to the XseB family.</text>
</comment>
<evidence type="ECO:0000256" key="1">
    <source>
        <dbReference type="ARBA" id="ARBA00009998"/>
    </source>
</evidence>
<keyword evidence="4" id="KW-0378">Hydrolase</keyword>
<proteinExistence type="inferred from homology"/>
<dbReference type="InterPro" id="IPR003761">
    <property type="entry name" value="Exonuc_VII_S"/>
</dbReference>